<dbReference type="SUPFAM" id="SSF53300">
    <property type="entry name" value="vWA-like"/>
    <property type="match status" value="1"/>
</dbReference>
<dbReference type="Pfam" id="PF00092">
    <property type="entry name" value="VWA"/>
    <property type="match status" value="1"/>
</dbReference>
<evidence type="ECO:0000313" key="2">
    <source>
        <dbReference type="EMBL" id="KAL1496058.1"/>
    </source>
</evidence>
<protein>
    <recommendedName>
        <fullName evidence="1">VWFA domain-containing protein</fullName>
    </recommendedName>
</protein>
<dbReference type="InterPro" id="IPR036465">
    <property type="entry name" value="vWFA_dom_sf"/>
</dbReference>
<proteinExistence type="predicted"/>
<reference evidence="2 3" key="1">
    <citation type="journal article" date="2024" name="Science">
        <title>Giant polyketide synthase enzymes in the biosynthesis of giant marine polyether toxins.</title>
        <authorList>
            <person name="Fallon T.R."/>
            <person name="Shende V.V."/>
            <person name="Wierzbicki I.H."/>
            <person name="Pendleton A.L."/>
            <person name="Watervoot N.F."/>
            <person name="Auber R.P."/>
            <person name="Gonzalez D.J."/>
            <person name="Wisecaver J.H."/>
            <person name="Moore B.S."/>
        </authorList>
    </citation>
    <scope>NUCLEOTIDE SEQUENCE [LARGE SCALE GENOMIC DNA]</scope>
    <source>
        <strain evidence="2 3">12B1</strain>
    </source>
</reference>
<dbReference type="PROSITE" id="PS50234">
    <property type="entry name" value="VWFA"/>
    <property type="match status" value="1"/>
</dbReference>
<gene>
    <name evidence="2" type="ORF">AB1Y20_014686</name>
</gene>
<keyword evidence="3" id="KW-1185">Reference proteome</keyword>
<evidence type="ECO:0000313" key="3">
    <source>
        <dbReference type="Proteomes" id="UP001515480"/>
    </source>
</evidence>
<evidence type="ECO:0000259" key="1">
    <source>
        <dbReference type="PROSITE" id="PS50234"/>
    </source>
</evidence>
<accession>A0AB34IE15</accession>
<dbReference type="Gene3D" id="3.40.50.410">
    <property type="entry name" value="von Willebrand factor, type A domain"/>
    <property type="match status" value="1"/>
</dbReference>
<sequence length="625" mass="69098">MTVMCELHSLGHRDWLRPMSALAVGRAKMGWPERVQHLLSVARPVTEAELRTIDATSSTWADKLDAVMKENKLLCLFSSRAAQQMSKLVTTKSVRELTLMLSSLFPRTSKAVKCLSTSVSKAVHASDATVDWPDQATAFLEAVAGNMGRHGLTSTLTGVPPATQQIGDGPLRYTATSSHASVLRVLLHIFKDRPPESCEILWCDERTTSRSLLSFLQCARHHPGHRFVLLQVDALPPALQHILLRVFLDSRNSSISPRAGHNLHCIETGACMLQSATWVALWDADEVCDGVDLKSGLSKWVFHEDDCIREVTCFHGPPGSGKTHQLRKELSELDGAVTKCALSITEAFSLKYAATKLQAAAMEAGDGEIAISVQIQLGKFKASELDAWTRLMSLINKFFFKLLVLRSIEADTVFNVPPSSKLKVFVEIPDRCGHLQRSDTHELSHIDWMADELPVVHSICKFTNAAVFPFDISRSAAHVSAYLKAYEDGSIDQLYNTGSRDVVFVLDNSASMSGGQLDTCKRCMRQDIFDAGNVLQSTDNVALVVFDDRVNLDLPLAPWEASRSSLRQQLDEVQYSTKPDNGDKEMAKRLQREGAKFGCVRYFRNSGRAASTIVLRAHPTAHPRS</sequence>
<dbReference type="EMBL" id="JBGBPQ010000030">
    <property type="protein sequence ID" value="KAL1496058.1"/>
    <property type="molecule type" value="Genomic_DNA"/>
</dbReference>
<organism evidence="2 3">
    <name type="scientific">Prymnesium parvum</name>
    <name type="common">Toxic golden alga</name>
    <dbReference type="NCBI Taxonomy" id="97485"/>
    <lineage>
        <taxon>Eukaryota</taxon>
        <taxon>Haptista</taxon>
        <taxon>Haptophyta</taxon>
        <taxon>Prymnesiophyceae</taxon>
        <taxon>Prymnesiales</taxon>
        <taxon>Prymnesiaceae</taxon>
        <taxon>Prymnesium</taxon>
    </lineage>
</organism>
<dbReference type="Proteomes" id="UP001515480">
    <property type="component" value="Unassembled WGS sequence"/>
</dbReference>
<dbReference type="AlphaFoldDB" id="A0AB34IE15"/>
<name>A0AB34IE15_PRYPA</name>
<feature type="domain" description="VWFA" evidence="1">
    <location>
        <begin position="501"/>
        <end position="591"/>
    </location>
</feature>
<comment type="caution">
    <text evidence="2">The sequence shown here is derived from an EMBL/GenBank/DDBJ whole genome shotgun (WGS) entry which is preliminary data.</text>
</comment>
<dbReference type="InterPro" id="IPR002035">
    <property type="entry name" value="VWF_A"/>
</dbReference>